<dbReference type="Proteomes" id="UP001321473">
    <property type="component" value="Unassembled WGS sequence"/>
</dbReference>
<reference evidence="2 3" key="1">
    <citation type="journal article" date="2023" name="Arcadia Sci">
        <title>De novo assembly of a long-read Amblyomma americanum tick genome.</title>
        <authorList>
            <person name="Chou S."/>
            <person name="Poskanzer K.E."/>
            <person name="Rollins M."/>
            <person name="Thuy-Boun P.S."/>
        </authorList>
    </citation>
    <scope>NUCLEOTIDE SEQUENCE [LARGE SCALE GENOMIC DNA]</scope>
    <source>
        <strain evidence="2">F_SG_1</strain>
        <tissue evidence="2">Salivary glands</tissue>
    </source>
</reference>
<comment type="caution">
    <text evidence="2">The sequence shown here is derived from an EMBL/GenBank/DDBJ whole genome shotgun (WGS) entry which is preliminary data.</text>
</comment>
<organism evidence="2 3">
    <name type="scientific">Amblyomma americanum</name>
    <name type="common">Lone star tick</name>
    <dbReference type="NCBI Taxonomy" id="6943"/>
    <lineage>
        <taxon>Eukaryota</taxon>
        <taxon>Metazoa</taxon>
        <taxon>Ecdysozoa</taxon>
        <taxon>Arthropoda</taxon>
        <taxon>Chelicerata</taxon>
        <taxon>Arachnida</taxon>
        <taxon>Acari</taxon>
        <taxon>Parasitiformes</taxon>
        <taxon>Ixodida</taxon>
        <taxon>Ixodoidea</taxon>
        <taxon>Ixodidae</taxon>
        <taxon>Amblyomminae</taxon>
        <taxon>Amblyomma</taxon>
    </lineage>
</organism>
<evidence type="ECO:0000313" key="2">
    <source>
        <dbReference type="EMBL" id="KAK8787592.1"/>
    </source>
</evidence>
<dbReference type="PANTHER" id="PTHR47163">
    <property type="entry name" value="DDE_TNP_IS1595 DOMAIN-CONTAINING PROTEIN"/>
    <property type="match status" value="1"/>
</dbReference>
<dbReference type="PANTHER" id="PTHR47163:SF3">
    <property type="entry name" value="PROTEIN CBG18017"/>
    <property type="match status" value="1"/>
</dbReference>
<proteinExistence type="predicted"/>
<dbReference type="SMART" id="SM01126">
    <property type="entry name" value="DDE_Tnp_IS1595"/>
    <property type="match status" value="1"/>
</dbReference>
<dbReference type="InterPro" id="IPR024445">
    <property type="entry name" value="Tnp_ISXO2-like"/>
</dbReference>
<gene>
    <name evidence="2" type="ORF">V5799_022630</name>
</gene>
<feature type="domain" description="ISXO2-like transposase" evidence="1">
    <location>
        <begin position="9"/>
        <end position="139"/>
    </location>
</feature>
<name>A0AAQ4FM85_AMBAM</name>
<evidence type="ECO:0000259" key="1">
    <source>
        <dbReference type="SMART" id="SM01126"/>
    </source>
</evidence>
<accession>A0AAQ4FM85</accession>
<evidence type="ECO:0000313" key="3">
    <source>
        <dbReference type="Proteomes" id="UP001321473"/>
    </source>
</evidence>
<keyword evidence="3" id="KW-1185">Reference proteome</keyword>
<sequence length="166" mass="18623">MVGDGVPGRFNGNYDGVDEDRGPWAAGLYWVSTGETRLFQVEKRDGGTLKAIITDNVLPQTKVVTDEWRGYNLETLQDAAGDMDLEHDTVCHEVNFVDPTTGAHTQNIEQAWQKAKSVLVRTGGHSRALLQSHLNWVWWASVNGRTKCQDPFLRLVEAVARQYPQK</sequence>
<dbReference type="InterPro" id="IPR053164">
    <property type="entry name" value="IS1016-like_transposase"/>
</dbReference>
<protein>
    <recommendedName>
        <fullName evidence="1">ISXO2-like transposase domain-containing protein</fullName>
    </recommendedName>
</protein>
<dbReference type="AlphaFoldDB" id="A0AAQ4FM85"/>
<dbReference type="EMBL" id="JARKHS020001670">
    <property type="protein sequence ID" value="KAK8787592.1"/>
    <property type="molecule type" value="Genomic_DNA"/>
</dbReference>